<evidence type="ECO:0000256" key="1">
    <source>
        <dbReference type="ARBA" id="ARBA00001946"/>
    </source>
</evidence>
<evidence type="ECO:0000256" key="11">
    <source>
        <dbReference type="RuleBase" id="RU003783"/>
    </source>
</evidence>
<keyword evidence="5 10" id="KW-0819">tRNA processing</keyword>
<dbReference type="NCBIfam" id="TIGR00174">
    <property type="entry name" value="miaA"/>
    <property type="match status" value="1"/>
</dbReference>
<proteinExistence type="inferred from homology"/>
<accession>A0A1G7U388</accession>
<keyword evidence="8 10" id="KW-0460">Magnesium</keyword>
<evidence type="ECO:0000256" key="13">
    <source>
        <dbReference type="RuleBase" id="RU003785"/>
    </source>
</evidence>
<keyword evidence="4 10" id="KW-0808">Transferase</keyword>
<dbReference type="HAMAP" id="MF_00185">
    <property type="entry name" value="IPP_trans"/>
    <property type="match status" value="1"/>
</dbReference>
<evidence type="ECO:0000256" key="5">
    <source>
        <dbReference type="ARBA" id="ARBA00022694"/>
    </source>
</evidence>
<sequence length="317" mass="36664">MNKLPIVVIAGPTGVGKTALSVKMAKRFNGQVINADSMQVYRGLDIGTGKITLEEMEGVEHHLLDICHPEENYDASQFQKDASQVIKKIYEEGGLPFLVGGTGLYLEGLLYDLSFGGERSMDPQYRQSLEARLEREGASILWQELNAIDPLAAKKIPIQNGRRIIRALEVINQTGKLFSSQSEITNRQSRFKELLIILNRPREELYDRINRRVEMMLKQGLETEARHLFQGKENVNFSSMKGIGYKEWLPYFEEQQSYEDTVANIQQNSRRYAKRQLTWYRNRMKNQHWIDLSKPDYENQAEALISEFLDEIKKEKQ</sequence>
<dbReference type="PANTHER" id="PTHR11088">
    <property type="entry name" value="TRNA DIMETHYLALLYLTRANSFERASE"/>
    <property type="match status" value="1"/>
</dbReference>
<evidence type="ECO:0000256" key="2">
    <source>
        <dbReference type="ARBA" id="ARBA00003213"/>
    </source>
</evidence>
<evidence type="ECO:0000313" key="14">
    <source>
        <dbReference type="EMBL" id="SDG42036.1"/>
    </source>
</evidence>
<evidence type="ECO:0000256" key="12">
    <source>
        <dbReference type="RuleBase" id="RU003784"/>
    </source>
</evidence>
<evidence type="ECO:0000256" key="4">
    <source>
        <dbReference type="ARBA" id="ARBA00022679"/>
    </source>
</evidence>
<evidence type="ECO:0000256" key="6">
    <source>
        <dbReference type="ARBA" id="ARBA00022741"/>
    </source>
</evidence>
<keyword evidence="7 10" id="KW-0067">ATP-binding</keyword>
<name>A0A1G7U388_9LACT</name>
<dbReference type="Gene3D" id="3.40.50.300">
    <property type="entry name" value="P-loop containing nucleotide triphosphate hydrolases"/>
    <property type="match status" value="1"/>
</dbReference>
<evidence type="ECO:0000256" key="8">
    <source>
        <dbReference type="ARBA" id="ARBA00022842"/>
    </source>
</evidence>
<dbReference type="InterPro" id="IPR039657">
    <property type="entry name" value="Dimethylallyltransferase"/>
</dbReference>
<feature type="site" description="Interaction with substrate tRNA" evidence="10">
    <location>
        <position position="126"/>
    </location>
</feature>
<dbReference type="EMBL" id="FNCK01000008">
    <property type="protein sequence ID" value="SDG42036.1"/>
    <property type="molecule type" value="Genomic_DNA"/>
</dbReference>
<dbReference type="RefSeq" id="WP_210727905.1">
    <property type="nucleotide sequence ID" value="NZ_FNCK01000008.1"/>
</dbReference>
<dbReference type="EC" id="2.5.1.75" evidence="10"/>
<evidence type="ECO:0000256" key="9">
    <source>
        <dbReference type="ARBA" id="ARBA00049563"/>
    </source>
</evidence>
<dbReference type="GO" id="GO:0052381">
    <property type="term" value="F:tRNA dimethylallyltransferase activity"/>
    <property type="evidence" value="ECO:0007669"/>
    <property type="project" value="UniProtKB-UniRule"/>
</dbReference>
<feature type="site" description="Interaction with substrate tRNA" evidence="10">
    <location>
        <position position="102"/>
    </location>
</feature>
<organism evidence="14 15">
    <name type="scientific">Facklamia miroungae</name>
    <dbReference type="NCBI Taxonomy" id="120956"/>
    <lineage>
        <taxon>Bacteria</taxon>
        <taxon>Bacillati</taxon>
        <taxon>Bacillota</taxon>
        <taxon>Bacilli</taxon>
        <taxon>Lactobacillales</taxon>
        <taxon>Aerococcaceae</taxon>
        <taxon>Facklamia</taxon>
    </lineage>
</organism>
<dbReference type="GO" id="GO:0006400">
    <property type="term" value="P:tRNA modification"/>
    <property type="evidence" value="ECO:0007669"/>
    <property type="project" value="TreeGrafter"/>
</dbReference>
<comment type="catalytic activity">
    <reaction evidence="9 10 11">
        <text>adenosine(37) in tRNA + dimethylallyl diphosphate = N(6)-dimethylallyladenosine(37) in tRNA + diphosphate</text>
        <dbReference type="Rhea" id="RHEA:26482"/>
        <dbReference type="Rhea" id="RHEA-COMP:10162"/>
        <dbReference type="Rhea" id="RHEA-COMP:10375"/>
        <dbReference type="ChEBI" id="CHEBI:33019"/>
        <dbReference type="ChEBI" id="CHEBI:57623"/>
        <dbReference type="ChEBI" id="CHEBI:74411"/>
        <dbReference type="ChEBI" id="CHEBI:74415"/>
        <dbReference type="EC" id="2.5.1.75"/>
    </reaction>
</comment>
<dbReference type="Gene3D" id="1.10.20.140">
    <property type="match status" value="1"/>
</dbReference>
<comment type="subunit">
    <text evidence="10">Monomer.</text>
</comment>
<feature type="region of interest" description="Interaction with substrate tRNA" evidence="10">
    <location>
        <begin position="36"/>
        <end position="39"/>
    </location>
</feature>
<keyword evidence="15" id="KW-1185">Reference proteome</keyword>
<keyword evidence="6 10" id="KW-0547">Nucleotide-binding</keyword>
<comment type="function">
    <text evidence="2 10 12">Catalyzes the transfer of a dimethylallyl group onto the adenine at position 37 in tRNAs that read codons beginning with uridine, leading to the formation of N6-(dimethylallyl)adenosine (i(6)A).</text>
</comment>
<dbReference type="AlphaFoldDB" id="A0A1G7U388"/>
<evidence type="ECO:0000256" key="10">
    <source>
        <dbReference type="HAMAP-Rule" id="MF_00185"/>
    </source>
</evidence>
<comment type="similarity">
    <text evidence="3 10 13">Belongs to the IPP transferase family.</text>
</comment>
<dbReference type="SUPFAM" id="SSF52540">
    <property type="entry name" value="P-loop containing nucleoside triphosphate hydrolases"/>
    <property type="match status" value="2"/>
</dbReference>
<feature type="binding site" evidence="10">
    <location>
        <begin position="13"/>
        <end position="18"/>
    </location>
    <ligand>
        <name>substrate</name>
    </ligand>
</feature>
<dbReference type="Pfam" id="PF01715">
    <property type="entry name" value="IPPT"/>
    <property type="match status" value="1"/>
</dbReference>
<dbReference type="InterPro" id="IPR027417">
    <property type="entry name" value="P-loop_NTPase"/>
</dbReference>
<comment type="cofactor">
    <cofactor evidence="1 10">
        <name>Mg(2+)</name>
        <dbReference type="ChEBI" id="CHEBI:18420"/>
    </cofactor>
</comment>
<evidence type="ECO:0000256" key="3">
    <source>
        <dbReference type="ARBA" id="ARBA00005842"/>
    </source>
</evidence>
<evidence type="ECO:0000313" key="15">
    <source>
        <dbReference type="Proteomes" id="UP000199708"/>
    </source>
</evidence>
<reference evidence="14 15" key="1">
    <citation type="submission" date="2016-10" db="EMBL/GenBank/DDBJ databases">
        <authorList>
            <person name="de Groot N.N."/>
        </authorList>
    </citation>
    <scope>NUCLEOTIDE SEQUENCE [LARGE SCALE GENOMIC DNA]</scope>
    <source>
        <strain evidence="14 15">ATCC BAA-466</strain>
    </source>
</reference>
<dbReference type="PANTHER" id="PTHR11088:SF60">
    <property type="entry name" value="TRNA DIMETHYLALLYLTRANSFERASE"/>
    <property type="match status" value="1"/>
</dbReference>
<dbReference type="InterPro" id="IPR018022">
    <property type="entry name" value="IPT"/>
</dbReference>
<dbReference type="STRING" id="120956.SAMN05421791_10841"/>
<feature type="binding site" evidence="10">
    <location>
        <begin position="11"/>
        <end position="18"/>
    </location>
    <ligand>
        <name>ATP</name>
        <dbReference type="ChEBI" id="CHEBI:30616"/>
    </ligand>
</feature>
<dbReference type="Proteomes" id="UP000199708">
    <property type="component" value="Unassembled WGS sequence"/>
</dbReference>
<comment type="caution">
    <text evidence="10">Lacks conserved residue(s) required for the propagation of feature annotation.</text>
</comment>
<evidence type="ECO:0000256" key="7">
    <source>
        <dbReference type="ARBA" id="ARBA00022840"/>
    </source>
</evidence>
<gene>
    <name evidence="10" type="primary">miaA</name>
    <name evidence="14" type="ORF">SAMN05421791_10841</name>
</gene>
<dbReference type="GO" id="GO:0005524">
    <property type="term" value="F:ATP binding"/>
    <property type="evidence" value="ECO:0007669"/>
    <property type="project" value="UniProtKB-UniRule"/>
</dbReference>
<protein>
    <recommendedName>
        <fullName evidence="10">tRNA dimethylallyltransferase</fullName>
        <ecNumber evidence="10">2.5.1.75</ecNumber>
    </recommendedName>
    <alternativeName>
        <fullName evidence="10">Dimethylallyl diphosphate:tRNA dimethylallyltransferase</fullName>
        <shortName evidence="10">DMAPP:tRNA dimethylallyltransferase</shortName>
        <shortName evidence="10">DMATase</shortName>
    </alternativeName>
    <alternativeName>
        <fullName evidence="10">Isopentenyl-diphosphate:tRNA isopentenyltransferase</fullName>
        <shortName evidence="10">IPP transferase</shortName>
        <shortName evidence="10">IPPT</shortName>
        <shortName evidence="10">IPTase</shortName>
    </alternativeName>
</protein>